<evidence type="ECO:0000256" key="11">
    <source>
        <dbReference type="ARBA" id="ARBA00023136"/>
    </source>
</evidence>
<protein>
    <submittedName>
        <fullName evidence="18">Polysaccharide export outer membrane protein</fullName>
    </submittedName>
</protein>
<evidence type="ECO:0000259" key="16">
    <source>
        <dbReference type="Pfam" id="PF02563"/>
    </source>
</evidence>
<dbReference type="Proteomes" id="UP000011135">
    <property type="component" value="Unassembled WGS sequence"/>
</dbReference>
<sequence length="263" mass="29503">MRNYIFLLFIVVLGASCVPNKKIVYLQHGDELSNRDKIPRDSILRSHSMEIREYRIQPLDILSINFESLTAEEYDFFSRSSPQTRIAGGGANSAALGGVLVDASGFIEYPVVGKVDVSGLTIFEAQEKLQKIVNLYLKDAVVRIRLLNFRFTILGEVNGGKVINSTNTRITMMEAVGMAGGFSELADRSIVKVIRQKGDISEVFYVNLLEEKYIESPYYYIQQNDIIIVPPLKQRTFRKYFASNLGLAASIVSTVLFIITLAK</sequence>
<keyword evidence="6 15" id="KW-0812">Transmembrane</keyword>
<dbReference type="GO" id="GO:0015288">
    <property type="term" value="F:porin activity"/>
    <property type="evidence" value="ECO:0007669"/>
    <property type="project" value="UniProtKB-KW"/>
</dbReference>
<evidence type="ECO:0000256" key="4">
    <source>
        <dbReference type="ARBA" id="ARBA00022452"/>
    </source>
</evidence>
<organism evidence="18 19">
    <name type="scientific">Fulvivirga imtechensis AK7</name>
    <dbReference type="NCBI Taxonomy" id="1237149"/>
    <lineage>
        <taxon>Bacteria</taxon>
        <taxon>Pseudomonadati</taxon>
        <taxon>Bacteroidota</taxon>
        <taxon>Cytophagia</taxon>
        <taxon>Cytophagales</taxon>
        <taxon>Fulvivirgaceae</taxon>
        <taxon>Fulvivirga</taxon>
    </lineage>
</organism>
<evidence type="ECO:0000313" key="19">
    <source>
        <dbReference type="Proteomes" id="UP000011135"/>
    </source>
</evidence>
<comment type="similarity">
    <text evidence="2">Belongs to the BexD/CtrA/VexA family.</text>
</comment>
<keyword evidence="9" id="KW-0406">Ion transport</keyword>
<evidence type="ECO:0000259" key="17">
    <source>
        <dbReference type="Pfam" id="PF22461"/>
    </source>
</evidence>
<feature type="transmembrane region" description="Helical" evidence="15">
    <location>
        <begin position="240"/>
        <end position="262"/>
    </location>
</feature>
<feature type="domain" description="Polysaccharide export protein N-terminal" evidence="16">
    <location>
        <begin position="52"/>
        <end position="146"/>
    </location>
</feature>
<name>L8JNN6_9BACT</name>
<keyword evidence="4" id="KW-1134">Transmembrane beta strand</keyword>
<dbReference type="InterPro" id="IPR049712">
    <property type="entry name" value="Poly_export"/>
</dbReference>
<keyword evidence="5" id="KW-0762">Sugar transport</keyword>
<dbReference type="EMBL" id="AMZN01000051">
    <property type="protein sequence ID" value="ELR70581.1"/>
    <property type="molecule type" value="Genomic_DNA"/>
</dbReference>
<dbReference type="Pfam" id="PF22461">
    <property type="entry name" value="SLBB_2"/>
    <property type="match status" value="1"/>
</dbReference>
<keyword evidence="12" id="KW-0564">Palmitate</keyword>
<dbReference type="PROSITE" id="PS51257">
    <property type="entry name" value="PROKAR_LIPOPROTEIN"/>
    <property type="match status" value="1"/>
</dbReference>
<dbReference type="eggNOG" id="COG1596">
    <property type="taxonomic scope" value="Bacteria"/>
</dbReference>
<evidence type="ECO:0000256" key="15">
    <source>
        <dbReference type="SAM" id="Phobius"/>
    </source>
</evidence>
<dbReference type="PATRIC" id="fig|1237149.3.peg.3322"/>
<dbReference type="GO" id="GO:0009279">
    <property type="term" value="C:cell outer membrane"/>
    <property type="evidence" value="ECO:0007669"/>
    <property type="project" value="UniProtKB-SubCell"/>
</dbReference>
<evidence type="ECO:0000256" key="3">
    <source>
        <dbReference type="ARBA" id="ARBA00022448"/>
    </source>
</evidence>
<dbReference type="GO" id="GO:0006811">
    <property type="term" value="P:monoatomic ion transport"/>
    <property type="evidence" value="ECO:0007669"/>
    <property type="project" value="UniProtKB-KW"/>
</dbReference>
<evidence type="ECO:0000256" key="8">
    <source>
        <dbReference type="ARBA" id="ARBA00023047"/>
    </source>
</evidence>
<evidence type="ECO:0000256" key="6">
    <source>
        <dbReference type="ARBA" id="ARBA00022692"/>
    </source>
</evidence>
<dbReference type="InterPro" id="IPR003715">
    <property type="entry name" value="Poly_export_N"/>
</dbReference>
<dbReference type="STRING" id="1237149.C900_03562"/>
<comment type="subcellular location">
    <subcellularLocation>
        <location evidence="1">Cell outer membrane</location>
        <topology evidence="1">Multi-pass membrane protein</topology>
    </subcellularLocation>
</comment>
<dbReference type="OrthoDB" id="662756at2"/>
<dbReference type="Pfam" id="PF02563">
    <property type="entry name" value="Poly_export"/>
    <property type="match status" value="1"/>
</dbReference>
<keyword evidence="8" id="KW-0625">Polysaccharide transport</keyword>
<keyword evidence="11 15" id="KW-0472">Membrane</keyword>
<evidence type="ECO:0000256" key="9">
    <source>
        <dbReference type="ARBA" id="ARBA00023065"/>
    </source>
</evidence>
<keyword evidence="10" id="KW-0626">Porin</keyword>
<evidence type="ECO:0000256" key="14">
    <source>
        <dbReference type="ARBA" id="ARBA00023288"/>
    </source>
</evidence>
<dbReference type="GO" id="GO:0015159">
    <property type="term" value="F:polysaccharide transmembrane transporter activity"/>
    <property type="evidence" value="ECO:0007669"/>
    <property type="project" value="InterPro"/>
</dbReference>
<keyword evidence="14" id="KW-0449">Lipoprotein</keyword>
<feature type="domain" description="SLBB" evidence="17">
    <location>
        <begin position="150"/>
        <end position="229"/>
    </location>
</feature>
<evidence type="ECO:0000256" key="5">
    <source>
        <dbReference type="ARBA" id="ARBA00022597"/>
    </source>
</evidence>
<evidence type="ECO:0000256" key="13">
    <source>
        <dbReference type="ARBA" id="ARBA00023237"/>
    </source>
</evidence>
<dbReference type="PANTHER" id="PTHR33619">
    <property type="entry name" value="POLYSACCHARIDE EXPORT PROTEIN GFCE-RELATED"/>
    <property type="match status" value="1"/>
</dbReference>
<accession>L8JNN6</accession>
<evidence type="ECO:0000256" key="2">
    <source>
        <dbReference type="ARBA" id="ARBA00009450"/>
    </source>
</evidence>
<evidence type="ECO:0000256" key="10">
    <source>
        <dbReference type="ARBA" id="ARBA00023114"/>
    </source>
</evidence>
<evidence type="ECO:0000256" key="12">
    <source>
        <dbReference type="ARBA" id="ARBA00023139"/>
    </source>
</evidence>
<keyword evidence="19" id="KW-1185">Reference proteome</keyword>
<reference evidence="18 19" key="1">
    <citation type="submission" date="2012-12" db="EMBL/GenBank/DDBJ databases">
        <title>Genome assembly of Fulvivirga imtechensis AK7.</title>
        <authorList>
            <person name="Nupur N."/>
            <person name="Khatri I."/>
            <person name="Kumar R."/>
            <person name="Subramanian S."/>
            <person name="Pinnaka A."/>
        </authorList>
    </citation>
    <scope>NUCLEOTIDE SEQUENCE [LARGE SCALE GENOMIC DNA]</scope>
    <source>
        <strain evidence="18 19">AK7</strain>
    </source>
</reference>
<dbReference type="Gene3D" id="3.30.1950.10">
    <property type="entry name" value="wza like domain"/>
    <property type="match status" value="1"/>
</dbReference>
<dbReference type="InterPro" id="IPR054765">
    <property type="entry name" value="SLBB_dom"/>
</dbReference>
<evidence type="ECO:0000256" key="1">
    <source>
        <dbReference type="ARBA" id="ARBA00004571"/>
    </source>
</evidence>
<keyword evidence="7" id="KW-0732">Signal</keyword>
<keyword evidence="3" id="KW-0813">Transport</keyword>
<dbReference type="GO" id="GO:0046930">
    <property type="term" value="C:pore complex"/>
    <property type="evidence" value="ECO:0007669"/>
    <property type="project" value="UniProtKB-KW"/>
</dbReference>
<keyword evidence="13" id="KW-0998">Cell outer membrane</keyword>
<keyword evidence="15" id="KW-1133">Transmembrane helix</keyword>
<dbReference type="AlphaFoldDB" id="L8JNN6"/>
<evidence type="ECO:0000256" key="7">
    <source>
        <dbReference type="ARBA" id="ARBA00022729"/>
    </source>
</evidence>
<gene>
    <name evidence="18" type="ORF">C900_03562</name>
</gene>
<evidence type="ECO:0000313" key="18">
    <source>
        <dbReference type="EMBL" id="ELR70581.1"/>
    </source>
</evidence>
<dbReference type="Gene3D" id="3.10.560.10">
    <property type="entry name" value="Outer membrane lipoprotein wza domain like"/>
    <property type="match status" value="1"/>
</dbReference>
<proteinExistence type="inferred from homology"/>
<comment type="caution">
    <text evidence="18">The sequence shown here is derived from an EMBL/GenBank/DDBJ whole genome shotgun (WGS) entry which is preliminary data.</text>
</comment>
<dbReference type="RefSeq" id="WP_009580938.1">
    <property type="nucleotide sequence ID" value="NZ_AMZN01000051.1"/>
</dbReference>
<dbReference type="PANTHER" id="PTHR33619:SF3">
    <property type="entry name" value="POLYSACCHARIDE EXPORT PROTEIN GFCE-RELATED"/>
    <property type="match status" value="1"/>
</dbReference>